<dbReference type="PROSITE" id="PS50088">
    <property type="entry name" value="ANK_REPEAT"/>
    <property type="match status" value="6"/>
</dbReference>
<keyword evidence="1" id="KW-0677">Repeat</keyword>
<feature type="repeat" description="ANK" evidence="3">
    <location>
        <begin position="143"/>
        <end position="175"/>
    </location>
</feature>
<feature type="repeat" description="ANK" evidence="3">
    <location>
        <begin position="175"/>
        <end position="207"/>
    </location>
</feature>
<dbReference type="EMBL" id="LODT01000022">
    <property type="protein sequence ID" value="KYQ94489.1"/>
    <property type="molecule type" value="Genomic_DNA"/>
</dbReference>
<evidence type="ECO:0000256" key="2">
    <source>
        <dbReference type="ARBA" id="ARBA00023043"/>
    </source>
</evidence>
<dbReference type="Gene3D" id="1.25.40.20">
    <property type="entry name" value="Ankyrin repeat-containing domain"/>
    <property type="match status" value="3"/>
</dbReference>
<dbReference type="Pfam" id="PF12796">
    <property type="entry name" value="Ank_2"/>
    <property type="match status" value="4"/>
</dbReference>
<dbReference type="Proteomes" id="UP000076078">
    <property type="component" value="Unassembled WGS sequence"/>
</dbReference>
<organism evidence="4 5">
    <name type="scientific">Tieghemostelium lacteum</name>
    <name type="common">Slime mold</name>
    <name type="synonym">Dictyostelium lacteum</name>
    <dbReference type="NCBI Taxonomy" id="361077"/>
    <lineage>
        <taxon>Eukaryota</taxon>
        <taxon>Amoebozoa</taxon>
        <taxon>Evosea</taxon>
        <taxon>Eumycetozoa</taxon>
        <taxon>Dictyostelia</taxon>
        <taxon>Dictyosteliales</taxon>
        <taxon>Raperosteliaceae</taxon>
        <taxon>Tieghemostelium</taxon>
    </lineage>
</organism>
<dbReference type="AlphaFoldDB" id="A0A151ZKN2"/>
<dbReference type="PROSITE" id="PS50297">
    <property type="entry name" value="ANK_REP_REGION"/>
    <property type="match status" value="5"/>
</dbReference>
<dbReference type="OrthoDB" id="17154at2759"/>
<accession>A0A151ZKN2</accession>
<dbReference type="STRING" id="361077.A0A151ZKN2"/>
<sequence length="380" mass="41853">MSFSQANSRELFEKCKINDSKSCLILLEQVKEKRIDVNAKYDEGISCLFLSAYYGNIEVFKALIGAGANINIEEKSGITPFLVSCDQGKVAIVEYIISSTLMNLIERSTILNGFIAACKNGHPQIIRRLIEKGLDVNTLLDEQGATALYIACENQREDLIILLLHLGADPNLPRAKYYPIHLAAQFGDLNTIERLLKAKAKINVQTPDGATSLLIAAQIGNVLAVDLLLKYNADPNIQMATDGSFPVYVSCSRHHNNSSMALLECAKTNVNLSLNDGTTILHILSQFGNIKLINIIFEYHPDVNVNATAKTGATPLHYAARHGQYEICNLLIQNGANINMLCDGDTPLSVASRYGRTDTINVLKLAHERLENHNLKKEDS</sequence>
<evidence type="ECO:0000256" key="1">
    <source>
        <dbReference type="ARBA" id="ARBA00022737"/>
    </source>
</evidence>
<proteinExistence type="predicted"/>
<dbReference type="GO" id="GO:0005737">
    <property type="term" value="C:cytoplasm"/>
    <property type="evidence" value="ECO:0007669"/>
    <property type="project" value="TreeGrafter"/>
</dbReference>
<comment type="caution">
    <text evidence="4">The sequence shown here is derived from an EMBL/GenBank/DDBJ whole genome shotgun (WGS) entry which is preliminary data.</text>
</comment>
<reference evidence="4 5" key="1">
    <citation type="submission" date="2015-12" db="EMBL/GenBank/DDBJ databases">
        <title>Dictyostelia acquired genes for synthesis and detection of signals that induce cell-type specialization by lateral gene transfer from prokaryotes.</title>
        <authorList>
            <person name="Gloeckner G."/>
            <person name="Schaap P."/>
        </authorList>
    </citation>
    <scope>NUCLEOTIDE SEQUENCE [LARGE SCALE GENOMIC DNA]</scope>
    <source>
        <strain evidence="4 5">TK</strain>
    </source>
</reference>
<keyword evidence="5" id="KW-1185">Reference proteome</keyword>
<dbReference type="InterPro" id="IPR036770">
    <property type="entry name" value="Ankyrin_rpt-contain_sf"/>
</dbReference>
<gene>
    <name evidence="4" type="ORF">DLAC_04795</name>
</gene>
<feature type="repeat" description="ANK" evidence="3">
    <location>
        <begin position="276"/>
        <end position="308"/>
    </location>
</feature>
<feature type="repeat" description="ANK" evidence="3">
    <location>
        <begin position="311"/>
        <end position="343"/>
    </location>
</feature>
<evidence type="ECO:0000256" key="3">
    <source>
        <dbReference type="PROSITE-ProRule" id="PRU00023"/>
    </source>
</evidence>
<dbReference type="SUPFAM" id="SSF48403">
    <property type="entry name" value="Ankyrin repeat"/>
    <property type="match status" value="1"/>
</dbReference>
<keyword evidence="2 3" id="KW-0040">ANK repeat</keyword>
<dbReference type="PANTHER" id="PTHR24198">
    <property type="entry name" value="ANKYRIN REPEAT AND PROTEIN KINASE DOMAIN-CONTAINING PROTEIN"/>
    <property type="match status" value="1"/>
</dbReference>
<dbReference type="SMART" id="SM00248">
    <property type="entry name" value="ANK"/>
    <property type="match status" value="9"/>
</dbReference>
<dbReference type="OMA" id="FCANAFA"/>
<evidence type="ECO:0000313" key="4">
    <source>
        <dbReference type="EMBL" id="KYQ94489.1"/>
    </source>
</evidence>
<feature type="repeat" description="ANK" evidence="3">
    <location>
        <begin position="208"/>
        <end position="240"/>
    </location>
</feature>
<evidence type="ECO:0000313" key="5">
    <source>
        <dbReference type="Proteomes" id="UP000076078"/>
    </source>
</evidence>
<protein>
    <submittedName>
        <fullName evidence="4">Uncharacterized protein</fullName>
    </submittedName>
</protein>
<dbReference type="InParanoid" id="A0A151ZKN2"/>
<feature type="repeat" description="ANK" evidence="3">
    <location>
        <begin position="43"/>
        <end position="75"/>
    </location>
</feature>
<dbReference type="InterPro" id="IPR002110">
    <property type="entry name" value="Ankyrin_rpt"/>
</dbReference>
<dbReference type="PANTHER" id="PTHR24198:SF165">
    <property type="entry name" value="ANKYRIN REPEAT-CONTAINING PROTEIN-RELATED"/>
    <property type="match status" value="1"/>
</dbReference>
<name>A0A151ZKN2_TIELA</name>